<proteinExistence type="predicted"/>
<keyword evidence="10" id="KW-1185">Reference proteome</keyword>
<dbReference type="GO" id="GO:0006355">
    <property type="term" value="P:regulation of DNA-templated transcription"/>
    <property type="evidence" value="ECO:0007669"/>
    <property type="project" value="InterPro"/>
</dbReference>
<dbReference type="Pfam" id="PF02365">
    <property type="entry name" value="NAM"/>
    <property type="match status" value="1"/>
</dbReference>
<evidence type="ECO:0000256" key="5">
    <source>
        <dbReference type="ARBA" id="ARBA00023242"/>
    </source>
</evidence>
<dbReference type="STRING" id="180498.R4N7R2"/>
<evidence type="ECO:0000259" key="7">
    <source>
        <dbReference type="PROSITE" id="PS51005"/>
    </source>
</evidence>
<evidence type="ECO:0000256" key="3">
    <source>
        <dbReference type="ARBA" id="ARBA00023125"/>
    </source>
</evidence>
<feature type="compositionally biased region" description="Basic and acidic residues" evidence="6">
    <location>
        <begin position="209"/>
        <end position="218"/>
    </location>
</feature>
<feature type="domain" description="NAC" evidence="7">
    <location>
        <begin position="15"/>
        <end position="176"/>
    </location>
</feature>
<dbReference type="PROSITE" id="PS51005">
    <property type="entry name" value="NAC"/>
    <property type="match status" value="1"/>
</dbReference>
<evidence type="ECO:0000313" key="8">
    <source>
        <dbReference type="EMBL" id="AGL39708.1"/>
    </source>
</evidence>
<dbReference type="Gene3D" id="2.170.150.80">
    <property type="entry name" value="NAC domain"/>
    <property type="match status" value="1"/>
</dbReference>
<evidence type="ECO:0000256" key="2">
    <source>
        <dbReference type="ARBA" id="ARBA00023015"/>
    </source>
</evidence>
<sequence>MEQVAVPSGYERVVLPFGYKFCPTDSELILFYLKSKILGQDPIVKKKSLDQDLIDIIPTIDVFSSNPDQLPVGDYEHGSCSEWYFFSNRRKGKILTKDGFYRVSSRNHVYMSKHKKELIGFVRKLDFYHGRPDKGSKSQWSIYEYRVNPEWLQVNEMDHATREKILNVVACKVIYRQPPKPEGTFELLGVRDVELFIKNQEMDNVELELNEKDQKENENENVQLELKTSRNERDRKGKEKDQNEKGNERIKK</sequence>
<dbReference type="EMBL" id="KK914532">
    <property type="protein sequence ID" value="KDP34388.1"/>
    <property type="molecule type" value="Genomic_DNA"/>
</dbReference>
<protein>
    <submittedName>
        <fullName evidence="8">NAC transcription factor 052</fullName>
    </submittedName>
</protein>
<dbReference type="InterPro" id="IPR036093">
    <property type="entry name" value="NAC_dom_sf"/>
</dbReference>
<organism evidence="8">
    <name type="scientific">Jatropha curcas</name>
    <name type="common">Barbados nut</name>
    <dbReference type="NCBI Taxonomy" id="180498"/>
    <lineage>
        <taxon>Eukaryota</taxon>
        <taxon>Viridiplantae</taxon>
        <taxon>Streptophyta</taxon>
        <taxon>Embryophyta</taxon>
        <taxon>Tracheophyta</taxon>
        <taxon>Spermatophyta</taxon>
        <taxon>Magnoliopsida</taxon>
        <taxon>eudicotyledons</taxon>
        <taxon>Gunneridae</taxon>
        <taxon>Pentapetalae</taxon>
        <taxon>rosids</taxon>
        <taxon>fabids</taxon>
        <taxon>Malpighiales</taxon>
        <taxon>Euphorbiaceae</taxon>
        <taxon>Crotonoideae</taxon>
        <taxon>Jatropheae</taxon>
        <taxon>Jatropha</taxon>
    </lineage>
</organism>
<reference evidence="8" key="2">
    <citation type="journal article" date="2015" name="PLoS ONE">
        <title>Genome-Wide Analysis of the NAC Gene Family in Physic Nut (Jatropha curcas L.).</title>
        <authorList>
            <person name="Wu Z."/>
            <person name="Xu X."/>
            <person name="Xiong W."/>
            <person name="Wu P."/>
            <person name="Chen Y."/>
            <person name="Li M."/>
            <person name="Wu G."/>
            <person name="Jiang H."/>
        </authorList>
    </citation>
    <scope>NUCLEOTIDE SEQUENCE</scope>
</reference>
<dbReference type="PANTHER" id="PTHR31989">
    <property type="entry name" value="NAC DOMAIN-CONTAINING PROTEIN 82-RELATED"/>
    <property type="match status" value="1"/>
</dbReference>
<keyword evidence="5" id="KW-0539">Nucleus</keyword>
<dbReference type="GO" id="GO:0003677">
    <property type="term" value="F:DNA binding"/>
    <property type="evidence" value="ECO:0007669"/>
    <property type="project" value="UniProtKB-KW"/>
</dbReference>
<keyword evidence="2" id="KW-0805">Transcription regulation</keyword>
<dbReference type="SUPFAM" id="SSF101941">
    <property type="entry name" value="NAC domain"/>
    <property type="match status" value="1"/>
</dbReference>
<dbReference type="InterPro" id="IPR003441">
    <property type="entry name" value="NAC-dom"/>
</dbReference>
<dbReference type="AlphaFoldDB" id="R4N7R2"/>
<dbReference type="OrthoDB" id="1592334at2759"/>
<evidence type="ECO:0000313" key="10">
    <source>
        <dbReference type="Proteomes" id="UP000027138"/>
    </source>
</evidence>
<evidence type="ECO:0000256" key="1">
    <source>
        <dbReference type="ARBA" id="ARBA00004123"/>
    </source>
</evidence>
<accession>R4N7R2</accession>
<evidence type="ECO:0000313" key="9">
    <source>
        <dbReference type="EMBL" id="KDP34388.1"/>
    </source>
</evidence>
<keyword evidence="3" id="KW-0238">DNA-binding</keyword>
<name>R4N7R2_JATCU</name>
<dbReference type="GO" id="GO:0005634">
    <property type="term" value="C:nucleus"/>
    <property type="evidence" value="ECO:0007669"/>
    <property type="project" value="UniProtKB-SubCell"/>
</dbReference>
<keyword evidence="4" id="KW-0804">Transcription</keyword>
<comment type="subcellular location">
    <subcellularLocation>
        <location evidence="1">Nucleus</location>
    </subcellularLocation>
</comment>
<feature type="compositionally biased region" description="Basic and acidic residues" evidence="6">
    <location>
        <begin position="227"/>
        <end position="252"/>
    </location>
</feature>
<evidence type="ECO:0000256" key="6">
    <source>
        <dbReference type="SAM" id="MobiDB-lite"/>
    </source>
</evidence>
<dbReference type="EMBL" id="KC775330">
    <property type="protein sequence ID" value="AGL39708.1"/>
    <property type="molecule type" value="Genomic_DNA"/>
</dbReference>
<gene>
    <name evidence="9" type="ORF">JCGZ_12782</name>
</gene>
<feature type="region of interest" description="Disordered" evidence="6">
    <location>
        <begin position="209"/>
        <end position="252"/>
    </location>
</feature>
<dbReference type="KEGG" id="jcu:105637330"/>
<dbReference type="Proteomes" id="UP000027138">
    <property type="component" value="Unassembled WGS sequence"/>
</dbReference>
<reference evidence="9 10" key="1">
    <citation type="journal article" date="2014" name="PLoS ONE">
        <title>Global Analysis of Gene Expression Profiles in Physic Nut (Jatropha curcas L.) Seedlings Exposed to Salt Stress.</title>
        <authorList>
            <person name="Zhang L."/>
            <person name="Zhang C."/>
            <person name="Wu P."/>
            <person name="Chen Y."/>
            <person name="Li M."/>
            <person name="Jiang H."/>
            <person name="Wu G."/>
        </authorList>
    </citation>
    <scope>NUCLEOTIDE SEQUENCE [LARGE SCALE GENOMIC DNA]</scope>
    <source>
        <strain evidence="10">cv. GZQX0401</strain>
        <tissue evidence="9">Young leaves</tissue>
    </source>
</reference>
<evidence type="ECO:0000256" key="4">
    <source>
        <dbReference type="ARBA" id="ARBA00023163"/>
    </source>
</evidence>